<feature type="non-terminal residue" evidence="2">
    <location>
        <position position="342"/>
    </location>
</feature>
<proteinExistence type="predicted"/>
<gene>
    <name evidence="2" type="ORF">Csp_E33840</name>
</gene>
<organism evidence="2">
    <name type="scientific">Curvibacter symbiont subsp. Hydra magnipapillata</name>
    <dbReference type="NCBI Taxonomy" id="667019"/>
    <lineage>
        <taxon>Bacteria</taxon>
        <taxon>Pseudomonadati</taxon>
        <taxon>Pseudomonadota</taxon>
        <taxon>Betaproteobacteria</taxon>
        <taxon>Burkholderiales</taxon>
        <taxon>Comamonadaceae</taxon>
        <taxon>Curvibacter</taxon>
    </lineage>
</organism>
<name>C9Y607_CURXX</name>
<accession>C9Y607</accession>
<feature type="transmembrane region" description="Helical" evidence="1">
    <location>
        <begin position="177"/>
        <end position="205"/>
    </location>
</feature>
<feature type="transmembrane region" description="Helical" evidence="1">
    <location>
        <begin position="143"/>
        <end position="165"/>
    </location>
</feature>
<feature type="transmembrane region" description="Helical" evidence="1">
    <location>
        <begin position="105"/>
        <end position="131"/>
    </location>
</feature>
<evidence type="ECO:0000256" key="1">
    <source>
        <dbReference type="SAM" id="Phobius"/>
    </source>
</evidence>
<dbReference type="AlphaFoldDB" id="C9Y607"/>
<sequence length="342" mass="38008">MSLTIPAMNIKSALKTGEAIASHPKTVSILLVLGLCLLVGQHWGMMLSNSDDPWITRSTFQEVLDTASAQGRFWLVPINLLAGLPYQSGNWIVANSTKMLVNGAVFVLFVVFCCRLFGRVPGLLVGLVWLALIDVSPGYYSPFHGFLLMFNLQFAALFAGLIWYLHILDSNRPDRVVIGPYLLFGFSLLAYEPMLFYAGIFPVVFLSRLRSPWPASLDVRGWSALLFQFMKKNWMLPLVVTAYIAAYVIYRKFQSTPGRGLDVGGNPLDIALTVYRFSINGFHFQPKALANFIPGVSADYNLWLSVAFATCIAFGALFLLPRPELEESGARLQGLYLCSSLR</sequence>
<feature type="transmembrane region" description="Helical" evidence="1">
    <location>
        <begin position="234"/>
        <end position="250"/>
    </location>
</feature>
<reference evidence="2" key="1">
    <citation type="journal article" date="2010" name="Nature">
        <title>The Dynamic genome of Hydra.</title>
        <authorList>
            <person name="Chapman J.A."/>
            <person name="Kirkness E.F."/>
            <person name="Simakov O."/>
            <person name="Hampson S.E."/>
            <person name="Mitros T."/>
            <person name="Weinmaier T."/>
            <person name="Rattei T."/>
            <person name="Balasubramanian P.G."/>
            <person name="Borman J."/>
            <person name="Busam D."/>
            <person name="Disbennett K."/>
            <person name="Pfannkoch C."/>
            <person name="Sumin N."/>
            <person name="Sutton G."/>
            <person name="Viswanathan L."/>
            <person name="Walenz B."/>
            <person name="Goodstein D.M."/>
            <person name="Hellsten U."/>
            <person name="Kawashima T."/>
            <person name="Prochnik S.E."/>
            <person name="Putnam N.H."/>
            <person name="Shu S."/>
            <person name="Blumberg B."/>
            <person name="Dana C.E."/>
            <person name="Gee L."/>
            <person name="Kibler D.F."/>
            <person name="Law L."/>
            <person name="Lindgens D."/>
            <person name="Martinez D.E."/>
            <person name="Peng J."/>
            <person name="Wigge P.A."/>
            <person name="Bertulat B."/>
            <person name="Guder C."/>
            <person name="Nakamura Y."/>
            <person name="Ozbek S."/>
            <person name="Watanabe H."/>
            <person name="Khalturin K."/>
            <person name="Hemmrich G."/>
            <person name="Franke A."/>
            <person name="Augustin R."/>
            <person name="Fraune S."/>
            <person name="Hayakawa E."/>
            <person name="Hayakawa S."/>
            <person name="Hirose M."/>
            <person name="Hwang J."/>
            <person name="Ikeo K."/>
            <person name="Nishimiya-Fujisawa C."/>
            <person name="Ogura A."/>
            <person name="Takahashi T."/>
            <person name="Steinmetz P.R."/>
            <person name="Zhang X."/>
            <person name="Aufschnaiter R."/>
            <person name="Eder M.K."/>
            <person name="Gorny A.K."/>
            <person name="Salvenmoser W."/>
            <person name="Heimberg A.M."/>
            <person name="Wheeler B.M."/>
            <person name="Peterson K.J."/>
            <person name="Boettger A."/>
            <person name="Tischler P."/>
            <person name="Wolf A."/>
            <person name="Gojobori T."/>
            <person name="Remington K.A."/>
            <person name="Strausberg R.L."/>
            <person name="Venter J."/>
            <person name="Technau U."/>
            <person name="Hobmayer B."/>
            <person name="Bosch T.C."/>
            <person name="Holstein T.W."/>
            <person name="Fujisawa T."/>
            <person name="Bode H.R."/>
            <person name="David C.N."/>
            <person name="Rokhsar D.S."/>
            <person name="Steele R.E."/>
        </authorList>
    </citation>
    <scope>NUCLEOTIDE SEQUENCE</scope>
</reference>
<feature type="transmembrane region" description="Helical" evidence="1">
    <location>
        <begin position="300"/>
        <end position="320"/>
    </location>
</feature>
<keyword evidence="1" id="KW-1133">Transmembrane helix</keyword>
<protein>
    <submittedName>
        <fullName evidence="2">Uncharacterized protein</fullName>
    </submittedName>
</protein>
<keyword evidence="1" id="KW-0472">Membrane</keyword>
<dbReference type="EMBL" id="FN543101">
    <property type="protein sequence ID" value="CBA26296.1"/>
    <property type="molecule type" value="Genomic_DNA"/>
</dbReference>
<evidence type="ECO:0000313" key="2">
    <source>
        <dbReference type="EMBL" id="CBA26296.1"/>
    </source>
</evidence>
<keyword evidence="1" id="KW-0812">Transmembrane</keyword>